<dbReference type="AlphaFoldDB" id="A0A545SXK7"/>
<name>A0A545SXK7_9GAMM</name>
<evidence type="ECO:0000256" key="1">
    <source>
        <dbReference type="ARBA" id="ARBA00038308"/>
    </source>
</evidence>
<dbReference type="InterPro" id="IPR011978">
    <property type="entry name" value="YgfB-like"/>
</dbReference>
<dbReference type="PANTHER" id="PTHR37528:SF1">
    <property type="entry name" value="UPF0149 PROTEIN YGFB"/>
    <property type="match status" value="1"/>
</dbReference>
<dbReference type="SUPFAM" id="SSF101327">
    <property type="entry name" value="YgfB-like"/>
    <property type="match status" value="1"/>
</dbReference>
<dbReference type="NCBIfam" id="TIGR02292">
    <property type="entry name" value="ygfB_yecA"/>
    <property type="match status" value="1"/>
</dbReference>
<dbReference type="GO" id="GO:0005829">
    <property type="term" value="C:cytosol"/>
    <property type="evidence" value="ECO:0007669"/>
    <property type="project" value="TreeGrafter"/>
</dbReference>
<accession>A0A545SXK7</accession>
<comment type="similarity">
    <text evidence="1">Belongs to the UPF0149 family.</text>
</comment>
<dbReference type="Gene3D" id="1.20.120.740">
    <property type="entry name" value="YgfB uncharacterised protein family UPF0149, PF03695"/>
    <property type="match status" value="1"/>
</dbReference>
<gene>
    <name evidence="2" type="ORF">FKG94_23185</name>
</gene>
<dbReference type="Proteomes" id="UP000319732">
    <property type="component" value="Unassembled WGS sequence"/>
</dbReference>
<dbReference type="Pfam" id="PF03695">
    <property type="entry name" value="UPF0149"/>
    <property type="match status" value="1"/>
</dbReference>
<dbReference type="EMBL" id="VHSG01000027">
    <property type="protein sequence ID" value="TQV69698.1"/>
    <property type="molecule type" value="Genomic_DNA"/>
</dbReference>
<dbReference type="PANTHER" id="PTHR37528">
    <property type="entry name" value="UPF0149 PROTEIN YGFB"/>
    <property type="match status" value="1"/>
</dbReference>
<sequence>MSDLDHLMAFDDLCDVLLPLGALNSPAELHGLLCGKLSGGARLDGQRWLAVAWEFLDLAGEAAGAAAIALEQLHAVTLAQLQDDGFGLELQLPDDDTELEQRLTALSQWCHGFLSGFGSAGIDGRQQLSADASDALRDFAAIVQIGTDEEDDDEAEAQYMQLVEYVRMATLTLFMEFAAAEPAPVSDRQLH</sequence>
<dbReference type="OrthoDB" id="9783391at2"/>
<dbReference type="InterPro" id="IPR036255">
    <property type="entry name" value="YgfB-like_sf"/>
</dbReference>
<comment type="caution">
    <text evidence="2">The sequence shown here is derived from an EMBL/GenBank/DDBJ whole genome shotgun (WGS) entry which is preliminary data.</text>
</comment>
<dbReference type="RefSeq" id="WP_142929337.1">
    <property type="nucleotide sequence ID" value="NZ_ML660105.1"/>
</dbReference>
<keyword evidence="3" id="KW-1185">Reference proteome</keyword>
<reference evidence="2 3" key="1">
    <citation type="submission" date="2019-06" db="EMBL/GenBank/DDBJ databases">
        <title>Whole genome sequence for Cellvibrionaceae sp. R142.</title>
        <authorList>
            <person name="Wang G."/>
        </authorList>
    </citation>
    <scope>NUCLEOTIDE SEQUENCE [LARGE SCALE GENOMIC DNA]</scope>
    <source>
        <strain evidence="2 3">R142</strain>
    </source>
</reference>
<organism evidence="2 3">
    <name type="scientific">Exilibacterium tricleocarpae</name>
    <dbReference type="NCBI Taxonomy" id="2591008"/>
    <lineage>
        <taxon>Bacteria</taxon>
        <taxon>Pseudomonadati</taxon>
        <taxon>Pseudomonadota</taxon>
        <taxon>Gammaproteobacteria</taxon>
        <taxon>Cellvibrionales</taxon>
        <taxon>Cellvibrionaceae</taxon>
        <taxon>Exilibacterium</taxon>
    </lineage>
</organism>
<evidence type="ECO:0000313" key="3">
    <source>
        <dbReference type="Proteomes" id="UP000319732"/>
    </source>
</evidence>
<protein>
    <submittedName>
        <fullName evidence="2">UPF0149 family protein</fullName>
    </submittedName>
</protein>
<proteinExistence type="inferred from homology"/>
<evidence type="ECO:0000313" key="2">
    <source>
        <dbReference type="EMBL" id="TQV69698.1"/>
    </source>
</evidence>